<dbReference type="EMBL" id="BJUV01000004">
    <property type="protein sequence ID" value="GEK82306.1"/>
    <property type="molecule type" value="Genomic_DNA"/>
</dbReference>
<evidence type="ECO:0000313" key="4">
    <source>
        <dbReference type="Proteomes" id="UP000321154"/>
    </source>
</evidence>
<evidence type="ECO:0000313" key="5">
    <source>
        <dbReference type="Proteomes" id="UP000522688"/>
    </source>
</evidence>
<keyword evidence="1" id="KW-0472">Membrane</keyword>
<dbReference type="EMBL" id="JACGWW010000001">
    <property type="protein sequence ID" value="MBA8812679.1"/>
    <property type="molecule type" value="Genomic_DNA"/>
</dbReference>
<evidence type="ECO:0000256" key="1">
    <source>
        <dbReference type="SAM" id="Phobius"/>
    </source>
</evidence>
<dbReference type="Proteomes" id="UP000321154">
    <property type="component" value="Unassembled WGS sequence"/>
</dbReference>
<keyword evidence="4" id="KW-1185">Reference proteome</keyword>
<feature type="transmembrane region" description="Helical" evidence="1">
    <location>
        <begin position="97"/>
        <end position="119"/>
    </location>
</feature>
<organism evidence="3 5">
    <name type="scientific">Frigoribacterium faeni</name>
    <dbReference type="NCBI Taxonomy" id="145483"/>
    <lineage>
        <taxon>Bacteria</taxon>
        <taxon>Bacillati</taxon>
        <taxon>Actinomycetota</taxon>
        <taxon>Actinomycetes</taxon>
        <taxon>Micrococcales</taxon>
        <taxon>Microbacteriaceae</taxon>
        <taxon>Frigoribacterium</taxon>
    </lineage>
</organism>
<dbReference type="Proteomes" id="UP000522688">
    <property type="component" value="Unassembled WGS sequence"/>
</dbReference>
<keyword evidence="1" id="KW-1133">Transmembrane helix</keyword>
<feature type="transmembrane region" description="Helical" evidence="1">
    <location>
        <begin position="12"/>
        <end position="31"/>
    </location>
</feature>
<reference evidence="3 5" key="2">
    <citation type="submission" date="2020-07" db="EMBL/GenBank/DDBJ databases">
        <title>Sequencing the genomes of 1000 actinobacteria strains.</title>
        <authorList>
            <person name="Klenk H.-P."/>
        </authorList>
    </citation>
    <scope>NUCLEOTIDE SEQUENCE [LARGE SCALE GENOMIC DNA]</scope>
    <source>
        <strain evidence="3 5">DSM 10309</strain>
    </source>
</reference>
<comment type="caution">
    <text evidence="3">The sequence shown here is derived from an EMBL/GenBank/DDBJ whole genome shotgun (WGS) entry which is preliminary data.</text>
</comment>
<evidence type="ECO:0000313" key="2">
    <source>
        <dbReference type="EMBL" id="GEK82306.1"/>
    </source>
</evidence>
<reference evidence="2 4" key="1">
    <citation type="submission" date="2019-07" db="EMBL/GenBank/DDBJ databases">
        <title>Whole genome shotgun sequence of Frigoribacterium faeni NBRC 103066.</title>
        <authorList>
            <person name="Hosoyama A."/>
            <person name="Uohara A."/>
            <person name="Ohji S."/>
            <person name="Ichikawa N."/>
        </authorList>
    </citation>
    <scope>NUCLEOTIDE SEQUENCE [LARGE SCALE GENOMIC DNA]</scope>
    <source>
        <strain evidence="2 4">NBRC 103066</strain>
    </source>
</reference>
<evidence type="ECO:0000313" key="3">
    <source>
        <dbReference type="EMBL" id="MBA8812679.1"/>
    </source>
</evidence>
<dbReference type="OrthoDB" id="10009307at2"/>
<keyword evidence="1" id="KW-0812">Transmembrane</keyword>
<feature type="transmembrane region" description="Helical" evidence="1">
    <location>
        <begin position="51"/>
        <end position="76"/>
    </location>
</feature>
<sequence>MRSQLNVVDHPILVDGALFVLVLAHAVFTWLTPVPNIWEPMIQYDAGVQSALYLAFFGAAALVSSFAGVVIIFGLTPQSIRWQRFRVEAGETLARNWTSTSASGFVGAGLALAAGVAALSGGTWLAPWLFELAIGLVAHSSVRLILLMRKLIDVIRGDDVEAVRKADDRPASDAPWNRNASAND</sequence>
<dbReference type="AlphaFoldDB" id="A0A7W3JH05"/>
<name>A0A7W3JH05_9MICO</name>
<dbReference type="RefSeq" id="WP_146852882.1">
    <property type="nucleotide sequence ID" value="NZ_BAAAHR010000002.1"/>
</dbReference>
<feature type="transmembrane region" description="Helical" evidence="1">
    <location>
        <begin position="125"/>
        <end position="146"/>
    </location>
</feature>
<protein>
    <submittedName>
        <fullName evidence="3">Uncharacterized protein</fullName>
    </submittedName>
</protein>
<accession>A0A7W3JH05</accession>
<proteinExistence type="predicted"/>
<gene>
    <name evidence="3" type="ORF">FB463_000903</name>
    <name evidence="2" type="ORF">FFA01_06150</name>
</gene>